<comment type="caution">
    <text evidence="1">The sequence shown here is derived from an EMBL/GenBank/DDBJ whole genome shotgun (WGS) entry which is preliminary data.</text>
</comment>
<evidence type="ECO:0000313" key="2">
    <source>
        <dbReference type="Proteomes" id="UP001252370"/>
    </source>
</evidence>
<name>A0ACC6KMS6_9DEIO</name>
<gene>
    <name evidence="1" type="ORF">J2Y01_004348</name>
</gene>
<evidence type="ECO:0000313" key="1">
    <source>
        <dbReference type="EMBL" id="MDR6753823.1"/>
    </source>
</evidence>
<sequence length="287" mass="32926">MTGPVTNGTATYNSDDDTLRWSPAERLDATEYALAKSLGFKWWGRTEAWVAVWTPAREDHLLARVEEISHEVDPDDPQARVLRFAGRAAAASSQAAQRREAASQDLPPPGQPILRDHSSARRHVRALERSDFNMRKAQELHELAEHWRRRAQGTERRARQKSDPGVIRRRIDKLNADLRRQERVITDERTSDAAREYAQRWHEHFTLRIAFEEGRLASLNPEPFAPIASYKKGDIVQHQRWGKCQVISVGRVNLKLQQLTGATVGWQWAAPPHEVKPWVEPEPPQQE</sequence>
<reference evidence="1" key="1">
    <citation type="submission" date="2023-07" db="EMBL/GenBank/DDBJ databases">
        <title>Sorghum-associated microbial communities from plants grown in Nebraska, USA.</title>
        <authorList>
            <person name="Schachtman D."/>
        </authorList>
    </citation>
    <scope>NUCLEOTIDE SEQUENCE</scope>
    <source>
        <strain evidence="1">BE73</strain>
    </source>
</reference>
<organism evidence="1 2">
    <name type="scientific">Deinococcus soli</name>
    <name type="common">ex Cha et al. 2016</name>
    <dbReference type="NCBI Taxonomy" id="1309411"/>
    <lineage>
        <taxon>Bacteria</taxon>
        <taxon>Thermotogati</taxon>
        <taxon>Deinococcota</taxon>
        <taxon>Deinococci</taxon>
        <taxon>Deinococcales</taxon>
        <taxon>Deinococcaceae</taxon>
        <taxon>Deinococcus</taxon>
    </lineage>
</organism>
<accession>A0ACC6KMS6</accession>
<dbReference type="Proteomes" id="UP001252370">
    <property type="component" value="Unassembled WGS sequence"/>
</dbReference>
<protein>
    <submittedName>
        <fullName evidence="1">Uncharacterized protein</fullName>
    </submittedName>
</protein>
<keyword evidence="2" id="KW-1185">Reference proteome</keyword>
<proteinExistence type="predicted"/>
<dbReference type="EMBL" id="JAVDTP010000018">
    <property type="protein sequence ID" value="MDR6753823.1"/>
    <property type="molecule type" value="Genomic_DNA"/>
</dbReference>